<feature type="transmembrane region" description="Helical" evidence="1">
    <location>
        <begin position="6"/>
        <end position="28"/>
    </location>
</feature>
<name>A0ABV6MHU1_9ACTN</name>
<keyword evidence="3" id="KW-1185">Reference proteome</keyword>
<sequence>MESADPALSVLLGVVAVTNGGLGVAMLLRSRDRSGEVLWRGRRLVAPRLFGCAFLFLGLTFAAAALRYSVFASRSVGTLVAILAAFMFAVVATVAFMLWAARQH</sequence>
<proteinExistence type="predicted"/>
<feature type="transmembrane region" description="Helical" evidence="1">
    <location>
        <begin position="49"/>
        <end position="70"/>
    </location>
</feature>
<evidence type="ECO:0000313" key="2">
    <source>
        <dbReference type="EMBL" id="MFC0534002.1"/>
    </source>
</evidence>
<accession>A0ABV6MHU1</accession>
<feature type="transmembrane region" description="Helical" evidence="1">
    <location>
        <begin position="76"/>
        <end position="101"/>
    </location>
</feature>
<dbReference type="Proteomes" id="UP001589867">
    <property type="component" value="Unassembled WGS sequence"/>
</dbReference>
<gene>
    <name evidence="2" type="ORF">ACFFIA_41030</name>
</gene>
<comment type="caution">
    <text evidence="2">The sequence shown here is derived from an EMBL/GenBank/DDBJ whole genome shotgun (WGS) entry which is preliminary data.</text>
</comment>
<protein>
    <submittedName>
        <fullName evidence="2">Uncharacterized protein</fullName>
    </submittedName>
</protein>
<organism evidence="2 3">
    <name type="scientific">Phytohabitans kaempferiae</name>
    <dbReference type="NCBI Taxonomy" id="1620943"/>
    <lineage>
        <taxon>Bacteria</taxon>
        <taxon>Bacillati</taxon>
        <taxon>Actinomycetota</taxon>
        <taxon>Actinomycetes</taxon>
        <taxon>Micromonosporales</taxon>
        <taxon>Micromonosporaceae</taxon>
    </lineage>
</organism>
<keyword evidence="1" id="KW-0472">Membrane</keyword>
<dbReference type="EMBL" id="JBHLUH010000098">
    <property type="protein sequence ID" value="MFC0534002.1"/>
    <property type="molecule type" value="Genomic_DNA"/>
</dbReference>
<reference evidence="2 3" key="1">
    <citation type="submission" date="2024-09" db="EMBL/GenBank/DDBJ databases">
        <authorList>
            <person name="Sun Q."/>
            <person name="Mori K."/>
        </authorList>
    </citation>
    <scope>NUCLEOTIDE SEQUENCE [LARGE SCALE GENOMIC DNA]</scope>
    <source>
        <strain evidence="2 3">TBRC 3947</strain>
    </source>
</reference>
<evidence type="ECO:0000256" key="1">
    <source>
        <dbReference type="SAM" id="Phobius"/>
    </source>
</evidence>
<keyword evidence="1" id="KW-0812">Transmembrane</keyword>
<dbReference type="RefSeq" id="WP_377262313.1">
    <property type="nucleotide sequence ID" value="NZ_JBHLUH010000098.1"/>
</dbReference>
<keyword evidence="1" id="KW-1133">Transmembrane helix</keyword>
<evidence type="ECO:0000313" key="3">
    <source>
        <dbReference type="Proteomes" id="UP001589867"/>
    </source>
</evidence>